<sequence length="143" mass="16603">MKTLNYSITINASKDNVWNTLFTDENYPKWVYVFAEGAYAKTNWQEGSPVDFLTPNGDGMFSKIHQKIPNNLMVFNHLGFIKAGKKVYDEKSKAWENAKESYQLIEKHGKTELQVSMDTTEEYIDFFNETFPKALKIIKELSE</sequence>
<dbReference type="InterPro" id="IPR023393">
    <property type="entry name" value="START-like_dom_sf"/>
</dbReference>
<gene>
    <name evidence="1" type="ORF">LY08_02231</name>
</gene>
<evidence type="ECO:0000313" key="2">
    <source>
        <dbReference type="Proteomes" id="UP000248703"/>
    </source>
</evidence>
<dbReference type="AlphaFoldDB" id="A0A327R7Y6"/>
<dbReference type="Proteomes" id="UP000248703">
    <property type="component" value="Unassembled WGS sequence"/>
</dbReference>
<keyword evidence="2" id="KW-1185">Reference proteome</keyword>
<evidence type="ECO:0000313" key="1">
    <source>
        <dbReference type="EMBL" id="RAJ12949.1"/>
    </source>
</evidence>
<accession>A0A327R7Y6</accession>
<reference evidence="1 2" key="1">
    <citation type="submission" date="2018-06" db="EMBL/GenBank/DDBJ databases">
        <title>Genomic Encyclopedia of Archaeal and Bacterial Type Strains, Phase II (KMG-II): from individual species to whole genera.</title>
        <authorList>
            <person name="Goeker M."/>
        </authorList>
    </citation>
    <scope>NUCLEOTIDE SEQUENCE [LARGE SCALE GENOMIC DNA]</scope>
    <source>
        <strain evidence="1 2">DSM 24464</strain>
    </source>
</reference>
<comment type="caution">
    <text evidence="1">The sequence shown here is derived from an EMBL/GenBank/DDBJ whole genome shotgun (WGS) entry which is preliminary data.</text>
</comment>
<dbReference type="EMBL" id="QLLO01000008">
    <property type="protein sequence ID" value="RAJ12949.1"/>
    <property type="molecule type" value="Genomic_DNA"/>
</dbReference>
<protein>
    <recommendedName>
        <fullName evidence="3">SRPBCC domain-containing protein</fullName>
    </recommendedName>
</protein>
<name>A0A327R7Y6_9FLAO</name>
<dbReference type="OrthoDB" id="2355173at2"/>
<dbReference type="SUPFAM" id="SSF55961">
    <property type="entry name" value="Bet v1-like"/>
    <property type="match status" value="1"/>
</dbReference>
<dbReference type="Gene3D" id="3.30.530.20">
    <property type="match status" value="1"/>
</dbReference>
<organism evidence="1 2">
    <name type="scientific">Olleya aquimaris</name>
    <dbReference type="NCBI Taxonomy" id="639310"/>
    <lineage>
        <taxon>Bacteria</taxon>
        <taxon>Pseudomonadati</taxon>
        <taxon>Bacteroidota</taxon>
        <taxon>Flavobacteriia</taxon>
        <taxon>Flavobacteriales</taxon>
        <taxon>Flavobacteriaceae</taxon>
    </lineage>
</organism>
<evidence type="ECO:0008006" key="3">
    <source>
        <dbReference type="Google" id="ProtNLM"/>
    </source>
</evidence>
<proteinExistence type="predicted"/>
<dbReference type="RefSeq" id="WP_111660503.1">
    <property type="nucleotide sequence ID" value="NZ_QLLO01000008.1"/>
</dbReference>